<proteinExistence type="predicted"/>
<reference evidence="2" key="1">
    <citation type="submission" date="2023-08" db="EMBL/GenBank/DDBJ databases">
        <authorList>
            <person name="Alioto T."/>
            <person name="Alioto T."/>
            <person name="Gomez Garrido J."/>
        </authorList>
    </citation>
    <scope>NUCLEOTIDE SEQUENCE</scope>
</reference>
<organism evidence="2 3">
    <name type="scientific">Xyrichtys novacula</name>
    <name type="common">Pearly razorfish</name>
    <name type="synonym">Hemipteronotus novacula</name>
    <dbReference type="NCBI Taxonomy" id="13765"/>
    <lineage>
        <taxon>Eukaryota</taxon>
        <taxon>Metazoa</taxon>
        <taxon>Chordata</taxon>
        <taxon>Craniata</taxon>
        <taxon>Vertebrata</taxon>
        <taxon>Euteleostomi</taxon>
        <taxon>Actinopterygii</taxon>
        <taxon>Neopterygii</taxon>
        <taxon>Teleostei</taxon>
        <taxon>Neoteleostei</taxon>
        <taxon>Acanthomorphata</taxon>
        <taxon>Eupercaria</taxon>
        <taxon>Labriformes</taxon>
        <taxon>Labridae</taxon>
        <taxon>Xyrichtys</taxon>
    </lineage>
</organism>
<evidence type="ECO:0000313" key="2">
    <source>
        <dbReference type="EMBL" id="CAJ1055594.1"/>
    </source>
</evidence>
<gene>
    <name evidence="2" type="ORF">XNOV1_A028075</name>
</gene>
<dbReference type="EMBL" id="OY660867">
    <property type="protein sequence ID" value="CAJ1055594.1"/>
    <property type="molecule type" value="Genomic_DNA"/>
</dbReference>
<name>A0AAV1F3M7_XYRNO</name>
<sequence length="103" mass="11400">MSEKNSTNHDSSPTLGMSSPKTDHRLEEDAAPPPERRRRTSITPSRPPPSFDPPTAPSLGKPCRGGPRTSDTPLPPRLDSWNLFPPPTDFRLLEKKRLTSTTT</sequence>
<protein>
    <submittedName>
        <fullName evidence="2">Uncharacterized protein</fullName>
    </submittedName>
</protein>
<feature type="compositionally biased region" description="Polar residues" evidence="1">
    <location>
        <begin position="8"/>
        <end position="20"/>
    </location>
</feature>
<dbReference type="AlphaFoldDB" id="A0AAV1F3M7"/>
<evidence type="ECO:0000313" key="3">
    <source>
        <dbReference type="Proteomes" id="UP001178508"/>
    </source>
</evidence>
<accession>A0AAV1F3M7</accession>
<dbReference type="Proteomes" id="UP001178508">
    <property type="component" value="Chromosome 4"/>
</dbReference>
<evidence type="ECO:0000256" key="1">
    <source>
        <dbReference type="SAM" id="MobiDB-lite"/>
    </source>
</evidence>
<keyword evidence="3" id="KW-1185">Reference proteome</keyword>
<feature type="compositionally biased region" description="Pro residues" evidence="1">
    <location>
        <begin position="45"/>
        <end position="56"/>
    </location>
</feature>
<feature type="region of interest" description="Disordered" evidence="1">
    <location>
        <begin position="1"/>
        <end position="103"/>
    </location>
</feature>